<keyword evidence="4 10" id="KW-0812">Transmembrane</keyword>
<feature type="transmembrane region" description="Helical" evidence="10">
    <location>
        <begin position="21"/>
        <end position="41"/>
    </location>
</feature>
<evidence type="ECO:0000313" key="11">
    <source>
        <dbReference type="Proteomes" id="UP000001554"/>
    </source>
</evidence>
<evidence type="ECO:0000256" key="8">
    <source>
        <dbReference type="ARBA" id="ARBA00023136"/>
    </source>
</evidence>
<evidence type="ECO:0000313" key="12">
    <source>
        <dbReference type="RefSeq" id="XP_035686513.1"/>
    </source>
</evidence>
<dbReference type="PANTHER" id="PTHR13141:SF4">
    <property type="entry name" value="TRANSMEMBRANE PROTEIN 242"/>
    <property type="match status" value="1"/>
</dbReference>
<dbReference type="RefSeq" id="XP_035686513.1">
    <property type="nucleotide sequence ID" value="XM_035830620.1"/>
</dbReference>
<dbReference type="PANTHER" id="PTHR13141">
    <property type="entry name" value="TRANSMEMBRANE PROTEIN 242"/>
    <property type="match status" value="1"/>
</dbReference>
<gene>
    <name evidence="12" type="primary">LOC118422837</name>
</gene>
<dbReference type="OrthoDB" id="2378895at2759"/>
<dbReference type="Proteomes" id="UP000001554">
    <property type="component" value="Chromosome 9"/>
</dbReference>
<evidence type="ECO:0000256" key="6">
    <source>
        <dbReference type="ARBA" id="ARBA00022989"/>
    </source>
</evidence>
<comment type="similarity">
    <text evidence="2">Belongs to the TMEM242 family.</text>
</comment>
<reference evidence="11" key="1">
    <citation type="journal article" date="2020" name="Nat. Ecol. Evol.">
        <title>Deeply conserved synteny resolves early events in vertebrate evolution.</title>
        <authorList>
            <person name="Simakov O."/>
            <person name="Marletaz F."/>
            <person name="Yue J.X."/>
            <person name="O'Connell B."/>
            <person name="Jenkins J."/>
            <person name="Brandt A."/>
            <person name="Calef R."/>
            <person name="Tung C.H."/>
            <person name="Huang T.K."/>
            <person name="Schmutz J."/>
            <person name="Satoh N."/>
            <person name="Yu J.K."/>
            <person name="Putnam N.H."/>
            <person name="Green R.E."/>
            <person name="Rokhsar D.S."/>
        </authorList>
    </citation>
    <scope>NUCLEOTIDE SEQUENCE [LARGE SCALE GENOMIC DNA]</scope>
    <source>
        <strain evidence="11">S238N-H82</strain>
    </source>
</reference>
<dbReference type="AlphaFoldDB" id="A0A9J7LQM0"/>
<keyword evidence="5" id="KW-0999">Mitochondrion inner membrane</keyword>
<reference evidence="12" key="2">
    <citation type="submission" date="2025-08" db="UniProtKB">
        <authorList>
            <consortium name="RefSeq"/>
        </authorList>
    </citation>
    <scope>IDENTIFICATION</scope>
    <source>
        <strain evidence="12">S238N-H82</strain>
        <tissue evidence="12">Testes</tissue>
    </source>
</reference>
<sequence>MAEKDEGGRADSKLSRFKGGMFLAAVAGTGLLAGFSTTLGMTKKKSPDMFDKGVAGGPGIESGVSVGLRALKWGTFYAVVGVGSLAFLTFKILGVSNLAEFRTEMQQKLPRIPKARTKNRVENLDSLFGIENDTTEAER</sequence>
<evidence type="ECO:0000256" key="3">
    <source>
        <dbReference type="ARBA" id="ARBA00013934"/>
    </source>
</evidence>
<evidence type="ECO:0000256" key="2">
    <source>
        <dbReference type="ARBA" id="ARBA00007570"/>
    </source>
</evidence>
<dbReference type="KEGG" id="bfo:118422837"/>
<evidence type="ECO:0000256" key="5">
    <source>
        <dbReference type="ARBA" id="ARBA00022792"/>
    </source>
</evidence>
<organism evidence="11 12">
    <name type="scientific">Branchiostoma floridae</name>
    <name type="common">Florida lancelet</name>
    <name type="synonym">Amphioxus</name>
    <dbReference type="NCBI Taxonomy" id="7739"/>
    <lineage>
        <taxon>Eukaryota</taxon>
        <taxon>Metazoa</taxon>
        <taxon>Chordata</taxon>
        <taxon>Cephalochordata</taxon>
        <taxon>Leptocardii</taxon>
        <taxon>Amphioxiformes</taxon>
        <taxon>Branchiostomatidae</taxon>
        <taxon>Branchiostoma</taxon>
    </lineage>
</organism>
<name>A0A9J7LQM0_BRAFL</name>
<keyword evidence="7" id="KW-0496">Mitochondrion</keyword>
<dbReference type="OMA" id="RSPEWFN"/>
<evidence type="ECO:0000256" key="7">
    <source>
        <dbReference type="ARBA" id="ARBA00023128"/>
    </source>
</evidence>
<comment type="function">
    <text evidence="9">Scaffold protein that participates in the c-ring assembly of mitochondrial ATP synthase (F(1)F(0) ATP synthase or complex V) by facilitating the membrane insertion and oligomer formation of the subunit c/ATP5MC3. Participates in the incorporation of the c-ring into vestigial complexes. Additionally influences the incorporation of subunits MT-ATP6, MT-ATP8, ATP5MJ, and ATP5MK in the ATP synthase.</text>
</comment>
<evidence type="ECO:0000256" key="4">
    <source>
        <dbReference type="ARBA" id="ARBA00022692"/>
    </source>
</evidence>
<protein>
    <recommendedName>
        <fullName evidence="3">Transmembrane protein 242</fullName>
    </recommendedName>
</protein>
<accession>A0A9J7LQM0</accession>
<evidence type="ECO:0000256" key="9">
    <source>
        <dbReference type="ARBA" id="ARBA00045905"/>
    </source>
</evidence>
<evidence type="ECO:0000256" key="10">
    <source>
        <dbReference type="SAM" id="Phobius"/>
    </source>
</evidence>
<keyword evidence="8 10" id="KW-0472">Membrane</keyword>
<dbReference type="GO" id="GO:0005743">
    <property type="term" value="C:mitochondrial inner membrane"/>
    <property type="evidence" value="ECO:0007669"/>
    <property type="project" value="UniProtKB-SubCell"/>
</dbReference>
<comment type="subcellular location">
    <subcellularLocation>
        <location evidence="1">Mitochondrion inner membrane</location>
        <topology evidence="1">Multi-pass membrane protein</topology>
    </subcellularLocation>
</comment>
<proteinExistence type="inferred from homology"/>
<feature type="transmembrane region" description="Helical" evidence="10">
    <location>
        <begin position="76"/>
        <end position="99"/>
    </location>
</feature>
<dbReference type="InterPro" id="IPR009792">
    <property type="entry name" value="TMEM242"/>
</dbReference>
<dbReference type="GeneID" id="118422837"/>
<dbReference type="Pfam" id="PF07096">
    <property type="entry name" value="DUF1358"/>
    <property type="match status" value="1"/>
</dbReference>
<keyword evidence="11" id="KW-1185">Reference proteome</keyword>
<evidence type="ECO:0000256" key="1">
    <source>
        <dbReference type="ARBA" id="ARBA00004448"/>
    </source>
</evidence>
<keyword evidence="6 10" id="KW-1133">Transmembrane helix</keyword>